<comment type="caution">
    <text evidence="9">The sequence shown here is derived from an EMBL/GenBank/DDBJ whole genome shotgun (WGS) entry which is preliminary data.</text>
</comment>
<feature type="transmembrane region" description="Helical" evidence="7">
    <location>
        <begin position="20"/>
        <end position="44"/>
    </location>
</feature>
<keyword evidence="2" id="KW-0813">Transport</keyword>
<dbReference type="CDD" id="cd17321">
    <property type="entry name" value="MFS_MMR_MDR_like"/>
    <property type="match status" value="1"/>
</dbReference>
<keyword evidence="3" id="KW-1003">Cell membrane</keyword>
<feature type="transmembrane region" description="Helical" evidence="7">
    <location>
        <begin position="365"/>
        <end position="382"/>
    </location>
</feature>
<feature type="transmembrane region" description="Helical" evidence="7">
    <location>
        <begin position="275"/>
        <end position="296"/>
    </location>
</feature>
<dbReference type="EMBL" id="ASHR01000014">
    <property type="protein sequence ID" value="ERG65018.1"/>
    <property type="molecule type" value="Genomic_DNA"/>
</dbReference>
<name>U1LCU9_9MICO</name>
<dbReference type="PROSITE" id="PS50850">
    <property type="entry name" value="MFS"/>
    <property type="match status" value="1"/>
</dbReference>
<dbReference type="InterPro" id="IPR020846">
    <property type="entry name" value="MFS_dom"/>
</dbReference>
<keyword evidence="4 7" id="KW-0812">Transmembrane</keyword>
<evidence type="ECO:0000256" key="7">
    <source>
        <dbReference type="SAM" id="Phobius"/>
    </source>
</evidence>
<feature type="transmembrane region" description="Helical" evidence="7">
    <location>
        <begin position="208"/>
        <end position="227"/>
    </location>
</feature>
<feature type="transmembrane region" description="Helical" evidence="7">
    <location>
        <begin position="233"/>
        <end position="254"/>
    </location>
</feature>
<reference evidence="9 10" key="1">
    <citation type="journal article" date="2013" name="Genome Announc.">
        <title>First draft genome sequence from a member of the genus agrococcus, isolated from modern microbialites.</title>
        <authorList>
            <person name="White R.A.III."/>
            <person name="Grassa C.J."/>
            <person name="Suttle C.A."/>
        </authorList>
    </citation>
    <scope>NUCLEOTIDE SEQUENCE [LARGE SCALE GENOMIC DNA]</scope>
    <source>
        <strain evidence="9 10">RW1</strain>
    </source>
</reference>
<dbReference type="AlphaFoldDB" id="U1LCU9"/>
<feature type="transmembrane region" description="Helical" evidence="7">
    <location>
        <begin position="113"/>
        <end position="134"/>
    </location>
</feature>
<keyword evidence="10" id="KW-1185">Reference proteome</keyword>
<feature type="transmembrane region" description="Helical" evidence="7">
    <location>
        <begin position="480"/>
        <end position="499"/>
    </location>
</feature>
<evidence type="ECO:0000256" key="2">
    <source>
        <dbReference type="ARBA" id="ARBA00022448"/>
    </source>
</evidence>
<sequence>MTRSNPSAIAAPARAGAREWGALAVLMLPVLLISIDTTALSFALPEIAVALQPTAAQQLWIVDAYSLVLATLLVAMGNLGDRVGRRRLLLIGATGFAIVSVLAAFAPTPELLVAARAAMGLFGATLMPATLALLRTTFLDRGQRRLAVAIWATAFSVGAAAGPVVGGLLLAHFPWGSIFLIAVPFLVPLLVLAPLLITESRDPAPGPIDPIGIVLSMLALGGLAAGVKELAVAGLDPIGVALVAVAALAGWLFVRRMRRRANPMLDVALFRVPQFSGALVVNLLSVVALTGFLFFVTQHLQLVEGLPVLDAALVLVPGVVAMIVSGLAVVRVVRAVDPGIAVVVALGGSAAAYGILAVLGEDVSIAGIVGAFALLGIGIGAAETVSNDLVLSAVPPAKAGAASALSETAYEFGAVLGTTLLGGLVTAVYRSTLALPAGIDADVAAAARETLGGAIAAAPGAGGAADAVVEAARTAFDHGVVATSALGAGLMLVAMLVAFRTLRHPAH</sequence>
<feature type="transmembrane region" description="Helical" evidence="7">
    <location>
        <begin position="88"/>
        <end position="107"/>
    </location>
</feature>
<dbReference type="InterPro" id="IPR036259">
    <property type="entry name" value="MFS_trans_sf"/>
</dbReference>
<accession>U1LCU9</accession>
<keyword evidence="6 7" id="KW-0472">Membrane</keyword>
<evidence type="ECO:0000256" key="1">
    <source>
        <dbReference type="ARBA" id="ARBA00004651"/>
    </source>
</evidence>
<evidence type="ECO:0000256" key="4">
    <source>
        <dbReference type="ARBA" id="ARBA00022692"/>
    </source>
</evidence>
<feature type="transmembrane region" description="Helical" evidence="7">
    <location>
        <begin position="146"/>
        <end position="169"/>
    </location>
</feature>
<protein>
    <recommendedName>
        <fullName evidence="8">Major facilitator superfamily (MFS) profile domain-containing protein</fullName>
    </recommendedName>
</protein>
<evidence type="ECO:0000259" key="8">
    <source>
        <dbReference type="PROSITE" id="PS50850"/>
    </source>
</evidence>
<dbReference type="GO" id="GO:0022857">
    <property type="term" value="F:transmembrane transporter activity"/>
    <property type="evidence" value="ECO:0007669"/>
    <property type="project" value="InterPro"/>
</dbReference>
<dbReference type="PANTHER" id="PTHR42718:SF47">
    <property type="entry name" value="METHYL VIOLOGEN RESISTANCE PROTEIN SMVA"/>
    <property type="match status" value="1"/>
</dbReference>
<evidence type="ECO:0000313" key="10">
    <source>
        <dbReference type="Proteomes" id="UP000016462"/>
    </source>
</evidence>
<keyword evidence="5 7" id="KW-1133">Transmembrane helix</keyword>
<feature type="domain" description="Major facilitator superfamily (MFS) profile" evidence="8">
    <location>
        <begin position="22"/>
        <end position="506"/>
    </location>
</feature>
<dbReference type="SUPFAM" id="SSF103473">
    <property type="entry name" value="MFS general substrate transporter"/>
    <property type="match status" value="1"/>
</dbReference>
<feature type="transmembrane region" description="Helical" evidence="7">
    <location>
        <begin position="340"/>
        <end position="359"/>
    </location>
</feature>
<feature type="transmembrane region" description="Helical" evidence="7">
    <location>
        <begin position="56"/>
        <end position="76"/>
    </location>
</feature>
<dbReference type="Proteomes" id="UP000016462">
    <property type="component" value="Unassembled WGS sequence"/>
</dbReference>
<feature type="transmembrane region" description="Helical" evidence="7">
    <location>
        <begin position="175"/>
        <end position="196"/>
    </location>
</feature>
<dbReference type="InterPro" id="IPR011701">
    <property type="entry name" value="MFS"/>
</dbReference>
<gene>
    <name evidence="9" type="ORF">L332_11260</name>
</gene>
<dbReference type="Gene3D" id="1.20.1250.20">
    <property type="entry name" value="MFS general substrate transporter like domains"/>
    <property type="match status" value="1"/>
</dbReference>
<comment type="subcellular location">
    <subcellularLocation>
        <location evidence="1">Cell membrane</location>
        <topology evidence="1">Multi-pass membrane protein</topology>
    </subcellularLocation>
</comment>
<dbReference type="GO" id="GO:0005886">
    <property type="term" value="C:plasma membrane"/>
    <property type="evidence" value="ECO:0007669"/>
    <property type="project" value="UniProtKB-SubCell"/>
</dbReference>
<dbReference type="Gene3D" id="1.20.1720.10">
    <property type="entry name" value="Multidrug resistance protein D"/>
    <property type="match status" value="1"/>
</dbReference>
<proteinExistence type="predicted"/>
<dbReference type="PANTHER" id="PTHR42718">
    <property type="entry name" value="MAJOR FACILITATOR SUPERFAMILY MULTIDRUG TRANSPORTER MFSC"/>
    <property type="match status" value="1"/>
</dbReference>
<evidence type="ECO:0000256" key="3">
    <source>
        <dbReference type="ARBA" id="ARBA00022475"/>
    </source>
</evidence>
<organism evidence="9 10">
    <name type="scientific">Agrococcus pavilionensis RW1</name>
    <dbReference type="NCBI Taxonomy" id="1330458"/>
    <lineage>
        <taxon>Bacteria</taxon>
        <taxon>Bacillati</taxon>
        <taxon>Actinomycetota</taxon>
        <taxon>Actinomycetes</taxon>
        <taxon>Micrococcales</taxon>
        <taxon>Microbacteriaceae</taxon>
        <taxon>Agrococcus</taxon>
    </lineage>
</organism>
<evidence type="ECO:0000256" key="5">
    <source>
        <dbReference type="ARBA" id="ARBA00022989"/>
    </source>
</evidence>
<evidence type="ECO:0000313" key="9">
    <source>
        <dbReference type="EMBL" id="ERG65018.1"/>
    </source>
</evidence>
<feature type="transmembrane region" description="Helical" evidence="7">
    <location>
        <begin position="308"/>
        <end position="333"/>
    </location>
</feature>
<dbReference type="Pfam" id="PF07690">
    <property type="entry name" value="MFS_1"/>
    <property type="match status" value="1"/>
</dbReference>
<evidence type="ECO:0000256" key="6">
    <source>
        <dbReference type="ARBA" id="ARBA00023136"/>
    </source>
</evidence>